<accession>E3NE46</accession>
<proteinExistence type="predicted"/>
<keyword evidence="2" id="KW-1185">Reference proteome</keyword>
<protein>
    <submittedName>
        <fullName evidence="1">Uncharacterized protein</fullName>
    </submittedName>
</protein>
<dbReference type="HOGENOM" id="CLU_2006012_0_0_1"/>
<evidence type="ECO:0000313" key="2">
    <source>
        <dbReference type="Proteomes" id="UP000008281"/>
    </source>
</evidence>
<dbReference type="Proteomes" id="UP000008281">
    <property type="component" value="Unassembled WGS sequence"/>
</dbReference>
<gene>
    <name evidence="1" type="ORF">CRE_03439</name>
</gene>
<evidence type="ECO:0000313" key="1">
    <source>
        <dbReference type="EMBL" id="EFO94295.1"/>
    </source>
</evidence>
<dbReference type="EMBL" id="DS268617">
    <property type="protein sequence ID" value="EFO94295.1"/>
    <property type="molecule type" value="Genomic_DNA"/>
</dbReference>
<dbReference type="InParanoid" id="E3NE46"/>
<sequence length="124" mass="14053">MSVAVTALSSDSASFDLSVSLFKAFDSTPMQLAFQLNAQQQKRRNSSLNLFLAEDYLSLIQKKEHGRLPKVEGNTWKCFSGKTIKEERLLKEEPLVKNKRPDPFPVVKLTIFEGDSVTTHFFDV</sequence>
<name>E3NE46_CAERE</name>
<organism evidence="2">
    <name type="scientific">Caenorhabditis remanei</name>
    <name type="common">Caenorhabditis vulgaris</name>
    <dbReference type="NCBI Taxonomy" id="31234"/>
    <lineage>
        <taxon>Eukaryota</taxon>
        <taxon>Metazoa</taxon>
        <taxon>Ecdysozoa</taxon>
        <taxon>Nematoda</taxon>
        <taxon>Chromadorea</taxon>
        <taxon>Rhabditida</taxon>
        <taxon>Rhabditina</taxon>
        <taxon>Rhabditomorpha</taxon>
        <taxon>Rhabditoidea</taxon>
        <taxon>Rhabditidae</taxon>
        <taxon>Peloderinae</taxon>
        <taxon>Caenorhabditis</taxon>
    </lineage>
</organism>
<reference evidence="1" key="1">
    <citation type="submission" date="2007-07" db="EMBL/GenBank/DDBJ databases">
        <title>PCAP assembly of the Caenorhabditis remanei genome.</title>
        <authorList>
            <consortium name="The Caenorhabditis remanei Sequencing Consortium"/>
            <person name="Wilson R.K."/>
        </authorList>
    </citation>
    <scope>NUCLEOTIDE SEQUENCE [LARGE SCALE GENOMIC DNA]</scope>
    <source>
        <strain evidence="1">PB4641</strain>
    </source>
</reference>
<dbReference type="AlphaFoldDB" id="E3NE46"/>